<dbReference type="Proteomes" id="UP000261620">
    <property type="component" value="Unplaced"/>
</dbReference>
<dbReference type="OMA" id="YHGQGGS"/>
<organism evidence="5 6">
    <name type="scientific">Mola mola</name>
    <name type="common">Ocean sunfish</name>
    <name type="synonym">Tetraodon mola</name>
    <dbReference type="NCBI Taxonomy" id="94237"/>
    <lineage>
        <taxon>Eukaryota</taxon>
        <taxon>Metazoa</taxon>
        <taxon>Chordata</taxon>
        <taxon>Craniata</taxon>
        <taxon>Vertebrata</taxon>
        <taxon>Euteleostomi</taxon>
        <taxon>Actinopterygii</taxon>
        <taxon>Neopterygii</taxon>
        <taxon>Teleostei</taxon>
        <taxon>Neoteleostei</taxon>
        <taxon>Acanthomorphata</taxon>
        <taxon>Eupercaria</taxon>
        <taxon>Tetraodontiformes</taxon>
        <taxon>Molidae</taxon>
        <taxon>Mola</taxon>
    </lineage>
</organism>
<dbReference type="PANTHER" id="PTHR15545:SF6">
    <property type="entry name" value="PDZ DOMAIN-CONTAINING RING FINGER PROTEIN 4"/>
    <property type="match status" value="1"/>
</dbReference>
<dbReference type="SMART" id="SM00228">
    <property type="entry name" value="PDZ"/>
    <property type="match status" value="1"/>
</dbReference>
<proteinExistence type="predicted"/>
<sequence>MGCNLCTLQKREEHYKLLYEIAQVNARDFSKVGHEETVVESIRREPIVVQVLRHTPNRAAAAVAHNHSSTPKDVCVADVCTQTDITFEHIMALAKLRPATPPVPDICPFLLSDSCHSIHTMEHEFYECPEYLSNTPAEVERTEEYEYEEVELCRQNSQEKLGLTLCYRTDDEEETGIYVSQVEPNSIAARDGGIKEGDRILQINGCEVQDREKAVALLSSKEARSFILLVTRPEIQNEVWLDEEQQELVEELKMEILEERKKRREKSFDRSDEVRHQDEEEMTTDTATCSSNNQDKDSGFGHSTESPEHQPLLARLHKRSPAHCLRDRWRAEHPQTRRGNTLPQDTQGQRTLSKSQGNEGVVSIHNGGGGILGLENRFQQLLELKCQIRNGGECGVYSIRHIEMGGIGEGNGVEQELRMLNEELRSIELECQSIMQAHQLRKTHQQEHSQSSSSPGRSLKDGLKRHGRLADIHEYPERTDNDKIREKDSSSAYNTAESARSTPLGIERSPDHSLQRHVSITNQKNLRLASSISSIISSSPDQSNPSRSESDPALPADDERCEKKGRTRDSRRGIPYGSPYQTTPYQGQGGSRQLQSYMQLLQQHSSLEYSQSQLSLVSVCHDPMQRSGRPGEPRLEWKVKVRADGTRYVARRPARDRILRERALRIREERSGGMTTDDDAMSEMKMGRYWSKEERKQHLARAREQRKRREFMQKSRLECLREGSASGAEGRKEINILELSQKKMMKKRNKKILDNWMTIQELMSHGARVPEGSKVHNAFLSVTTV</sequence>
<dbReference type="AlphaFoldDB" id="A0A3Q3VQ03"/>
<dbReference type="CDD" id="cd06716">
    <property type="entry name" value="PDZ2-PDZRN4-like"/>
    <property type="match status" value="1"/>
</dbReference>
<feature type="region of interest" description="Disordered" evidence="3">
    <location>
        <begin position="262"/>
        <end position="309"/>
    </location>
</feature>
<keyword evidence="6" id="KW-1185">Reference proteome</keyword>
<evidence type="ECO:0000256" key="1">
    <source>
        <dbReference type="ARBA" id="ARBA00023054"/>
    </source>
</evidence>
<feature type="domain" description="PDZ" evidence="4">
    <location>
        <begin position="149"/>
        <end position="233"/>
    </location>
</feature>
<dbReference type="InterPro" id="IPR051971">
    <property type="entry name" value="E3_ubiquitin-PDZ_ligase"/>
</dbReference>
<feature type="compositionally biased region" description="Basic and acidic residues" evidence="3">
    <location>
        <begin position="557"/>
        <end position="572"/>
    </location>
</feature>
<dbReference type="STRING" id="94237.ENSMMOP00000002988"/>
<feature type="region of interest" description="Disordered" evidence="3">
    <location>
        <begin position="330"/>
        <end position="362"/>
    </location>
</feature>
<protein>
    <recommendedName>
        <fullName evidence="4">PDZ domain-containing protein</fullName>
    </recommendedName>
</protein>
<dbReference type="SUPFAM" id="SSF50156">
    <property type="entry name" value="PDZ domain-like"/>
    <property type="match status" value="1"/>
</dbReference>
<dbReference type="Pfam" id="PF00595">
    <property type="entry name" value="PDZ"/>
    <property type="match status" value="1"/>
</dbReference>
<feature type="compositionally biased region" description="Polar residues" evidence="3">
    <location>
        <begin position="337"/>
        <end position="358"/>
    </location>
</feature>
<evidence type="ECO:0000313" key="5">
    <source>
        <dbReference type="Ensembl" id="ENSMMOP00000002988.1"/>
    </source>
</evidence>
<dbReference type="PROSITE" id="PS50106">
    <property type="entry name" value="PDZ"/>
    <property type="match status" value="1"/>
</dbReference>
<reference evidence="5" key="2">
    <citation type="submission" date="2025-09" db="UniProtKB">
        <authorList>
            <consortium name="Ensembl"/>
        </authorList>
    </citation>
    <scope>IDENTIFICATION</scope>
</reference>
<accession>A0A3Q3VQ03</accession>
<feature type="coiled-coil region" evidence="2">
    <location>
        <begin position="410"/>
        <end position="437"/>
    </location>
</feature>
<feature type="compositionally biased region" description="Basic and acidic residues" evidence="3">
    <location>
        <begin position="458"/>
        <end position="489"/>
    </location>
</feature>
<feature type="region of interest" description="Disordered" evidence="3">
    <location>
        <begin position="536"/>
        <end position="591"/>
    </location>
</feature>
<feature type="compositionally biased region" description="Polar residues" evidence="3">
    <location>
        <begin position="579"/>
        <end position="591"/>
    </location>
</feature>
<dbReference type="FunFam" id="2.30.42.10:FF:000028">
    <property type="entry name" value="PDZ domain containing ring finger 4"/>
    <property type="match status" value="1"/>
</dbReference>
<evidence type="ECO:0000256" key="2">
    <source>
        <dbReference type="SAM" id="Coils"/>
    </source>
</evidence>
<keyword evidence="1 2" id="KW-0175">Coiled coil</keyword>
<feature type="compositionally biased region" description="Basic and acidic residues" evidence="3">
    <location>
        <begin position="262"/>
        <end position="278"/>
    </location>
</feature>
<feature type="compositionally biased region" description="Polar residues" evidence="3">
    <location>
        <begin position="284"/>
        <end position="293"/>
    </location>
</feature>
<feature type="region of interest" description="Disordered" evidence="3">
    <location>
        <begin position="439"/>
        <end position="515"/>
    </location>
</feature>
<evidence type="ECO:0000313" key="6">
    <source>
        <dbReference type="Proteomes" id="UP000261620"/>
    </source>
</evidence>
<feature type="compositionally biased region" description="Low complexity" evidence="3">
    <location>
        <begin position="536"/>
        <end position="547"/>
    </location>
</feature>
<name>A0A3Q3VQ03_MOLML</name>
<evidence type="ECO:0000259" key="4">
    <source>
        <dbReference type="PROSITE" id="PS50106"/>
    </source>
</evidence>
<feature type="compositionally biased region" description="Polar residues" evidence="3">
    <location>
        <begin position="490"/>
        <end position="501"/>
    </location>
</feature>
<dbReference type="PANTHER" id="PTHR15545">
    <property type="entry name" value="PDZ DOMAIN CONTAINING RING FINGER PROTEIN 3, 4"/>
    <property type="match status" value="1"/>
</dbReference>
<dbReference type="InterPro" id="IPR001478">
    <property type="entry name" value="PDZ"/>
</dbReference>
<evidence type="ECO:0000256" key="3">
    <source>
        <dbReference type="SAM" id="MobiDB-lite"/>
    </source>
</evidence>
<reference evidence="5" key="1">
    <citation type="submission" date="2025-08" db="UniProtKB">
        <authorList>
            <consortium name="Ensembl"/>
        </authorList>
    </citation>
    <scope>IDENTIFICATION</scope>
</reference>
<dbReference type="InterPro" id="IPR036034">
    <property type="entry name" value="PDZ_sf"/>
</dbReference>
<dbReference type="Ensembl" id="ENSMMOT00000003033.1">
    <property type="protein sequence ID" value="ENSMMOP00000002988.1"/>
    <property type="gene ID" value="ENSMMOG00000002403.1"/>
</dbReference>
<dbReference type="Gene3D" id="2.30.42.10">
    <property type="match status" value="1"/>
</dbReference>